<gene>
    <name evidence="1" type="ORF">DPMN_122139</name>
</gene>
<reference evidence="1" key="1">
    <citation type="journal article" date="2019" name="bioRxiv">
        <title>The Genome of the Zebra Mussel, Dreissena polymorpha: A Resource for Invasive Species Research.</title>
        <authorList>
            <person name="McCartney M.A."/>
            <person name="Auch B."/>
            <person name="Kono T."/>
            <person name="Mallez S."/>
            <person name="Zhang Y."/>
            <person name="Obille A."/>
            <person name="Becker A."/>
            <person name="Abrahante J.E."/>
            <person name="Garbe J."/>
            <person name="Badalamenti J.P."/>
            <person name="Herman A."/>
            <person name="Mangelson H."/>
            <person name="Liachko I."/>
            <person name="Sullivan S."/>
            <person name="Sone E.D."/>
            <person name="Koren S."/>
            <person name="Silverstein K.A.T."/>
            <person name="Beckman K.B."/>
            <person name="Gohl D.M."/>
        </authorList>
    </citation>
    <scope>NUCLEOTIDE SEQUENCE</scope>
    <source>
        <strain evidence="1">Duluth1</strain>
        <tissue evidence="1">Whole animal</tissue>
    </source>
</reference>
<comment type="caution">
    <text evidence="1">The sequence shown here is derived from an EMBL/GenBank/DDBJ whole genome shotgun (WGS) entry which is preliminary data.</text>
</comment>
<name>A0A9D4GRC5_DREPO</name>
<evidence type="ECO:0000313" key="2">
    <source>
        <dbReference type="Proteomes" id="UP000828390"/>
    </source>
</evidence>
<dbReference type="AlphaFoldDB" id="A0A9D4GRC5"/>
<dbReference type="EMBL" id="JAIWYP010000005">
    <property type="protein sequence ID" value="KAH3820393.1"/>
    <property type="molecule type" value="Genomic_DNA"/>
</dbReference>
<accession>A0A9D4GRC5</accession>
<evidence type="ECO:0000313" key="1">
    <source>
        <dbReference type="EMBL" id="KAH3820393.1"/>
    </source>
</evidence>
<organism evidence="1 2">
    <name type="scientific">Dreissena polymorpha</name>
    <name type="common">Zebra mussel</name>
    <name type="synonym">Mytilus polymorpha</name>
    <dbReference type="NCBI Taxonomy" id="45954"/>
    <lineage>
        <taxon>Eukaryota</taxon>
        <taxon>Metazoa</taxon>
        <taxon>Spiralia</taxon>
        <taxon>Lophotrochozoa</taxon>
        <taxon>Mollusca</taxon>
        <taxon>Bivalvia</taxon>
        <taxon>Autobranchia</taxon>
        <taxon>Heteroconchia</taxon>
        <taxon>Euheterodonta</taxon>
        <taxon>Imparidentia</taxon>
        <taxon>Neoheterodontei</taxon>
        <taxon>Myida</taxon>
        <taxon>Dreissenoidea</taxon>
        <taxon>Dreissenidae</taxon>
        <taxon>Dreissena</taxon>
    </lineage>
</organism>
<reference evidence="1" key="2">
    <citation type="submission" date="2020-11" db="EMBL/GenBank/DDBJ databases">
        <authorList>
            <person name="McCartney M.A."/>
            <person name="Auch B."/>
            <person name="Kono T."/>
            <person name="Mallez S."/>
            <person name="Becker A."/>
            <person name="Gohl D.M."/>
            <person name="Silverstein K.A.T."/>
            <person name="Koren S."/>
            <person name="Bechman K.B."/>
            <person name="Herman A."/>
            <person name="Abrahante J.E."/>
            <person name="Garbe J."/>
        </authorList>
    </citation>
    <scope>NUCLEOTIDE SEQUENCE</scope>
    <source>
        <strain evidence="1">Duluth1</strain>
        <tissue evidence="1">Whole animal</tissue>
    </source>
</reference>
<protein>
    <submittedName>
        <fullName evidence="1">Uncharacterized protein</fullName>
    </submittedName>
</protein>
<proteinExistence type="predicted"/>
<dbReference type="Proteomes" id="UP000828390">
    <property type="component" value="Unassembled WGS sequence"/>
</dbReference>
<sequence>MQPQVSKDLQLMALRIRSSPKAHHINCNCQKISKPLERTTLSNKPLYVPSTETGPPPQCLEVIYVPGDL</sequence>
<keyword evidence="2" id="KW-1185">Reference proteome</keyword>